<accession>A0A1C8YB40</accession>
<dbReference type="RefSeq" id="YP_009340797.1">
    <property type="nucleotide sequence ID" value="NC_033386.1"/>
</dbReference>
<dbReference type="GeneID" id="30862042"/>
<dbReference type="EMBL" id="KX277963">
    <property type="protein sequence ID" value="AOI20211.1"/>
    <property type="molecule type" value="Genomic_DNA"/>
</dbReference>
<name>A0A1C8YB40_ELEMC</name>
<dbReference type="KEGG" id="emac:30862042"/>
<geneLocation type="mitochondrion" evidence="2"/>
<evidence type="ECO:0000256" key="1">
    <source>
        <dbReference type="SAM" id="SignalP"/>
    </source>
</evidence>
<gene>
    <name evidence="2" type="primary">ATP8</name>
</gene>
<evidence type="ECO:0000313" key="2">
    <source>
        <dbReference type="EMBL" id="AOI20211.1"/>
    </source>
</evidence>
<protein>
    <submittedName>
        <fullName evidence="2">ATP synthase F0 subunit 8</fullName>
    </submittedName>
</protein>
<dbReference type="CTD" id="4509"/>
<organism evidence="2">
    <name type="scientific">Eleginops maclovinus</name>
    <name type="common">Patagonian blennie</name>
    <name type="synonym">Eleginus maclovinus</name>
    <dbReference type="NCBI Taxonomy" id="56733"/>
    <lineage>
        <taxon>Eukaryota</taxon>
        <taxon>Metazoa</taxon>
        <taxon>Chordata</taxon>
        <taxon>Craniata</taxon>
        <taxon>Vertebrata</taxon>
        <taxon>Euteleostomi</taxon>
        <taxon>Actinopterygii</taxon>
        <taxon>Neopterygii</taxon>
        <taxon>Teleostei</taxon>
        <taxon>Neoteleostei</taxon>
        <taxon>Acanthomorphata</taxon>
        <taxon>Eupercaria</taxon>
        <taxon>Perciformes</taxon>
        <taxon>Notothenioidei</taxon>
        <taxon>Eleginopidae</taxon>
        <taxon>Eleginops</taxon>
    </lineage>
</organism>
<keyword evidence="2" id="KW-0496">Mitochondrion</keyword>
<reference evidence="3" key="2">
    <citation type="submission" date="2016-10" db="EMBL/GenBank/DDBJ databases">
        <title>Complete sequence of mitochondrial DNA from spermatozoa of Patagonian blenny (Eleginops maclovinus).</title>
        <authorList>
            <person name="Lee M."/>
            <person name="Larama G.A."/>
            <person name="Figueroa E.G."/>
            <person name="Valdevenito I."/>
            <person name="Farias J.G."/>
        </authorList>
    </citation>
    <scope>NUCLEOTIDE SEQUENCE</scope>
    <source>
        <strain evidence="3">R013</strain>
    </source>
</reference>
<feature type="chain" id="PRO_5008892682" evidence="1">
    <location>
        <begin position="27"/>
        <end position="55"/>
    </location>
</feature>
<proteinExistence type="predicted"/>
<dbReference type="EMBL" id="KY038381">
    <property type="protein sequence ID" value="APR74259.1"/>
    <property type="molecule type" value="Genomic_DNA"/>
</dbReference>
<keyword evidence="1" id="KW-0732">Signal</keyword>
<sequence>MPQNFHAGCFAMLLLSFFLYFTTGHAKVMAHMSSPKPAPWPTKFFSWQKWTWPWS</sequence>
<dbReference type="AlphaFoldDB" id="A0A1C8YB40"/>
<reference evidence="2" key="1">
    <citation type="submission" date="2016-05" db="EMBL/GenBank/DDBJ databases">
        <title>Sequencing and de novo assembly of mitochondrial DNA from spermatozoa of Eleginops maclovinus.</title>
        <authorList>
            <person name="Lee M."/>
            <person name="Larama G.A."/>
            <person name="Farias J.G."/>
            <person name="Figueroa E.G."/>
        </authorList>
    </citation>
    <scope>NUCLEOTIDE SEQUENCE</scope>
</reference>
<feature type="signal peptide" evidence="1">
    <location>
        <begin position="1"/>
        <end position="26"/>
    </location>
</feature>
<evidence type="ECO:0000313" key="3">
    <source>
        <dbReference type="EMBL" id="APR74259.1"/>
    </source>
</evidence>